<evidence type="ECO:0000256" key="1">
    <source>
        <dbReference type="SAM" id="Phobius"/>
    </source>
</evidence>
<evidence type="ECO:0000313" key="4">
    <source>
        <dbReference type="Proteomes" id="UP000231466"/>
    </source>
</evidence>
<feature type="chain" id="PRO_5013722440" description="TrbC/VirB2 family protein" evidence="2">
    <location>
        <begin position="25"/>
        <end position="270"/>
    </location>
</feature>
<dbReference type="AlphaFoldDB" id="A0A2H0VFW3"/>
<dbReference type="Pfam" id="PF18895">
    <property type="entry name" value="T4SS_pilin"/>
    <property type="match status" value="2"/>
</dbReference>
<evidence type="ECO:0000256" key="2">
    <source>
        <dbReference type="SAM" id="SignalP"/>
    </source>
</evidence>
<comment type="caution">
    <text evidence="3">The sequence shown here is derived from an EMBL/GenBank/DDBJ whole genome shotgun (WGS) entry which is preliminary data.</text>
</comment>
<dbReference type="EMBL" id="PFAH01000007">
    <property type="protein sequence ID" value="PIR97995.1"/>
    <property type="molecule type" value="Genomic_DNA"/>
</dbReference>
<dbReference type="Proteomes" id="UP000231466">
    <property type="component" value="Unassembled WGS sequence"/>
</dbReference>
<sequence length="270" mass="28748">MKKVLQRTLYPVALLLLGARKVFAADCPSGTFCFSSFLKEDTVEGLIGSMVSWLTLAAGSVLVIAILVGAFMIMTSGGNTEQVTKGRKAITWALIGFAVILLAGGLGNIIAGFLGGTVDTTNVASSTIDTPEGVVVAIDQIAKWMFNVLMALGTVFVLYSAFLYMISAGDQEKINRAKNALIYAIAALVIGVLAGGADMLIKDALDVPENTSACSVGSWKNEACQGTYKDEDEETHCERPGERLQTRTTTPPNCKLNSKCFRDTTCQVLE</sequence>
<keyword evidence="1" id="KW-0812">Transmembrane</keyword>
<dbReference type="InterPro" id="IPR043993">
    <property type="entry name" value="T4SS_pilin"/>
</dbReference>
<gene>
    <name evidence="3" type="ORF">COT89_01965</name>
</gene>
<feature type="transmembrane region" description="Helical" evidence="1">
    <location>
        <begin position="144"/>
        <end position="168"/>
    </location>
</feature>
<feature type="signal peptide" evidence="2">
    <location>
        <begin position="1"/>
        <end position="24"/>
    </location>
</feature>
<accession>A0A2H0VFW3</accession>
<organism evidence="3 4">
    <name type="scientific">Candidatus Colwellbacteria bacterium CG10_big_fil_rev_8_21_14_0_10_42_22</name>
    <dbReference type="NCBI Taxonomy" id="1974540"/>
    <lineage>
        <taxon>Bacteria</taxon>
        <taxon>Candidatus Colwelliibacteriota</taxon>
    </lineage>
</organism>
<protein>
    <recommendedName>
        <fullName evidence="5">TrbC/VirB2 family protein</fullName>
    </recommendedName>
</protein>
<feature type="transmembrane region" description="Helical" evidence="1">
    <location>
        <begin position="180"/>
        <end position="201"/>
    </location>
</feature>
<reference evidence="4" key="1">
    <citation type="submission" date="2017-09" db="EMBL/GenBank/DDBJ databases">
        <title>Depth-based differentiation of microbial function through sediment-hosted aquifers and enrichment of novel symbionts in the deep terrestrial subsurface.</title>
        <authorList>
            <person name="Probst A.J."/>
            <person name="Ladd B."/>
            <person name="Jarett J.K."/>
            <person name="Geller-Mcgrath D.E."/>
            <person name="Sieber C.M.K."/>
            <person name="Emerson J.B."/>
            <person name="Anantharaman K."/>
            <person name="Thomas B.C."/>
            <person name="Malmstrom R."/>
            <person name="Stieglmeier M."/>
            <person name="Klingl A."/>
            <person name="Woyke T."/>
            <person name="Ryan C.M."/>
            <person name="Banfield J.F."/>
        </authorList>
    </citation>
    <scope>NUCLEOTIDE SEQUENCE [LARGE SCALE GENOMIC DNA]</scope>
</reference>
<name>A0A2H0VFW3_9BACT</name>
<keyword evidence="1" id="KW-0472">Membrane</keyword>
<proteinExistence type="predicted"/>
<keyword evidence="1" id="KW-1133">Transmembrane helix</keyword>
<feature type="transmembrane region" description="Helical" evidence="1">
    <location>
        <begin position="89"/>
        <end position="114"/>
    </location>
</feature>
<evidence type="ECO:0000313" key="3">
    <source>
        <dbReference type="EMBL" id="PIR97995.1"/>
    </source>
</evidence>
<feature type="transmembrane region" description="Helical" evidence="1">
    <location>
        <begin position="53"/>
        <end position="77"/>
    </location>
</feature>
<keyword evidence="2" id="KW-0732">Signal</keyword>
<evidence type="ECO:0008006" key="5">
    <source>
        <dbReference type="Google" id="ProtNLM"/>
    </source>
</evidence>